<dbReference type="EMBL" id="JACHJL010000024">
    <property type="protein sequence ID" value="MBB5939529.1"/>
    <property type="molecule type" value="Genomic_DNA"/>
</dbReference>
<feature type="region of interest" description="Disordered" evidence="1">
    <location>
        <begin position="32"/>
        <end position="63"/>
    </location>
</feature>
<sequence length="63" mass="6685">MGAINNFLEILSGAQLTWFKKQSMARQAAIAAQWQGSGKTPEDVIEDNGGPSPEGGREGIPEV</sequence>
<accession>A0A7W9QGF2</accession>
<dbReference type="Proteomes" id="UP000588098">
    <property type="component" value="Unassembled WGS sequence"/>
</dbReference>
<gene>
    <name evidence="2" type="ORF">FHS42_006623</name>
</gene>
<organism evidence="2 3">
    <name type="scientific">Streptomyces zagrosensis</name>
    <dbReference type="NCBI Taxonomy" id="1042984"/>
    <lineage>
        <taxon>Bacteria</taxon>
        <taxon>Bacillati</taxon>
        <taxon>Actinomycetota</taxon>
        <taxon>Actinomycetes</taxon>
        <taxon>Kitasatosporales</taxon>
        <taxon>Streptomycetaceae</taxon>
        <taxon>Streptomyces</taxon>
    </lineage>
</organism>
<reference evidence="2 3" key="1">
    <citation type="submission" date="2020-08" db="EMBL/GenBank/DDBJ databases">
        <title>Genomic Encyclopedia of Type Strains, Phase III (KMG-III): the genomes of soil and plant-associated and newly described type strains.</title>
        <authorList>
            <person name="Whitman W."/>
        </authorList>
    </citation>
    <scope>NUCLEOTIDE SEQUENCE [LARGE SCALE GENOMIC DNA]</scope>
    <source>
        <strain evidence="2 3">CECT 8305</strain>
    </source>
</reference>
<protein>
    <submittedName>
        <fullName evidence="2">Uncharacterized protein</fullName>
    </submittedName>
</protein>
<evidence type="ECO:0000256" key="1">
    <source>
        <dbReference type="SAM" id="MobiDB-lite"/>
    </source>
</evidence>
<keyword evidence="3" id="KW-1185">Reference proteome</keyword>
<evidence type="ECO:0000313" key="3">
    <source>
        <dbReference type="Proteomes" id="UP000588098"/>
    </source>
</evidence>
<comment type="caution">
    <text evidence="2">The sequence shown here is derived from an EMBL/GenBank/DDBJ whole genome shotgun (WGS) entry which is preliminary data.</text>
</comment>
<proteinExistence type="predicted"/>
<dbReference type="AlphaFoldDB" id="A0A7W9QGF2"/>
<evidence type="ECO:0000313" key="2">
    <source>
        <dbReference type="EMBL" id="MBB5939529.1"/>
    </source>
</evidence>
<dbReference type="RefSeq" id="WP_184578748.1">
    <property type="nucleotide sequence ID" value="NZ_JACHJL010000024.1"/>
</dbReference>
<name>A0A7W9QGF2_9ACTN</name>